<sequence>MIKRIKPMLNWRRSIRFRLFVMIIASLVSALLLSSLTDTLLKLVMVPSPDNSISFTVFIGSFVFFVFFFLRPIVRQLRLLSEGLMTIAGGDLNYRLALSSEDELGGVAHHINYMAEQLQQLMERERRIEMSKMELITSVSHDLRTPLTSIIGYLNLLRSDDYRDLTEHKRYIDNTWNKTQQLKRLIDDLFEYTRLTSGDATFVLTKVDLSGLLEQLIHEFEPIAHDASLKIRYVREPDAVFAHIEAEKLVRAIDNLLVNALKFSNKPGEIVVTLAASGTHLQLVVENDGKPITREQELLLFERFYKGEASRSEPGSLPGAGLGLAIARNIVERHGGSLTLLQAEGHYTFTIELPKPNRQLDL</sequence>
<dbReference type="Pfam" id="PF00512">
    <property type="entry name" value="HisKA"/>
    <property type="match status" value="1"/>
</dbReference>
<keyword evidence="4" id="KW-1003">Cell membrane</keyword>
<dbReference type="GO" id="GO:0016301">
    <property type="term" value="F:kinase activity"/>
    <property type="evidence" value="ECO:0007669"/>
    <property type="project" value="UniProtKB-KW"/>
</dbReference>
<evidence type="ECO:0000256" key="5">
    <source>
        <dbReference type="ARBA" id="ARBA00022553"/>
    </source>
</evidence>
<keyword evidence="13 14" id="KW-0472">Membrane</keyword>
<dbReference type="CDD" id="cd00082">
    <property type="entry name" value="HisKA"/>
    <property type="match status" value="1"/>
</dbReference>
<evidence type="ECO:0000256" key="1">
    <source>
        <dbReference type="ARBA" id="ARBA00000085"/>
    </source>
</evidence>
<evidence type="ECO:0000313" key="17">
    <source>
        <dbReference type="EMBL" id="MEK8131633.1"/>
    </source>
</evidence>
<dbReference type="InterPro" id="IPR050398">
    <property type="entry name" value="HssS/ArlS-like"/>
</dbReference>
<evidence type="ECO:0000256" key="8">
    <source>
        <dbReference type="ARBA" id="ARBA00022741"/>
    </source>
</evidence>
<dbReference type="InterPro" id="IPR003660">
    <property type="entry name" value="HAMP_dom"/>
</dbReference>
<evidence type="ECO:0000256" key="7">
    <source>
        <dbReference type="ARBA" id="ARBA00022692"/>
    </source>
</evidence>
<protein>
    <recommendedName>
        <fullName evidence="3">histidine kinase</fullName>
        <ecNumber evidence="3">2.7.13.3</ecNumber>
    </recommendedName>
</protein>
<dbReference type="InterPro" id="IPR005467">
    <property type="entry name" value="His_kinase_dom"/>
</dbReference>
<accession>A0ABU9DRX4</accession>
<evidence type="ECO:0000259" key="16">
    <source>
        <dbReference type="PROSITE" id="PS50885"/>
    </source>
</evidence>
<keyword evidence="10" id="KW-0067">ATP-binding</keyword>
<dbReference type="InterPro" id="IPR003661">
    <property type="entry name" value="HisK_dim/P_dom"/>
</dbReference>
<dbReference type="CDD" id="cd00075">
    <property type="entry name" value="HATPase"/>
    <property type="match status" value="1"/>
</dbReference>
<dbReference type="GO" id="GO:0016787">
    <property type="term" value="F:hydrolase activity"/>
    <property type="evidence" value="ECO:0007669"/>
    <property type="project" value="UniProtKB-KW"/>
</dbReference>
<dbReference type="InterPro" id="IPR036890">
    <property type="entry name" value="HATPase_C_sf"/>
</dbReference>
<dbReference type="PANTHER" id="PTHR45528">
    <property type="entry name" value="SENSOR HISTIDINE KINASE CPXA"/>
    <property type="match status" value="1"/>
</dbReference>
<comment type="caution">
    <text evidence="17">The sequence shown here is derived from an EMBL/GenBank/DDBJ whole genome shotgun (WGS) entry which is preliminary data.</text>
</comment>
<evidence type="ECO:0000256" key="6">
    <source>
        <dbReference type="ARBA" id="ARBA00022679"/>
    </source>
</evidence>
<dbReference type="InterPro" id="IPR003594">
    <property type="entry name" value="HATPase_dom"/>
</dbReference>
<proteinExistence type="predicted"/>
<keyword evidence="17" id="KW-0378">Hydrolase</keyword>
<organism evidence="17 18">
    <name type="scientific">Paenibacillus filicis</name>
    <dbReference type="NCBI Taxonomy" id="669464"/>
    <lineage>
        <taxon>Bacteria</taxon>
        <taxon>Bacillati</taxon>
        <taxon>Bacillota</taxon>
        <taxon>Bacilli</taxon>
        <taxon>Bacillales</taxon>
        <taxon>Paenibacillaceae</taxon>
        <taxon>Paenibacillus</taxon>
    </lineage>
</organism>
<keyword evidence="5" id="KW-0597">Phosphoprotein</keyword>
<keyword evidence="7 14" id="KW-0812">Transmembrane</keyword>
<evidence type="ECO:0000256" key="14">
    <source>
        <dbReference type="SAM" id="Phobius"/>
    </source>
</evidence>
<dbReference type="PRINTS" id="PR00344">
    <property type="entry name" value="BCTRLSENSOR"/>
</dbReference>
<dbReference type="CDD" id="cd06225">
    <property type="entry name" value="HAMP"/>
    <property type="match status" value="1"/>
</dbReference>
<evidence type="ECO:0000259" key="15">
    <source>
        <dbReference type="PROSITE" id="PS50109"/>
    </source>
</evidence>
<dbReference type="SUPFAM" id="SSF47384">
    <property type="entry name" value="Homodimeric domain of signal transducing histidine kinase"/>
    <property type="match status" value="1"/>
</dbReference>
<feature type="domain" description="Histidine kinase" evidence="15">
    <location>
        <begin position="138"/>
        <end position="357"/>
    </location>
</feature>
<evidence type="ECO:0000256" key="9">
    <source>
        <dbReference type="ARBA" id="ARBA00022777"/>
    </source>
</evidence>
<comment type="subcellular location">
    <subcellularLocation>
        <location evidence="2">Cell membrane</location>
        <topology evidence="2">Multi-pass membrane protein</topology>
    </subcellularLocation>
</comment>
<comment type="catalytic activity">
    <reaction evidence="1">
        <text>ATP + protein L-histidine = ADP + protein N-phospho-L-histidine.</text>
        <dbReference type="EC" id="2.7.13.3"/>
    </reaction>
</comment>
<keyword evidence="9 17" id="KW-0418">Kinase</keyword>
<dbReference type="RefSeq" id="WP_341418766.1">
    <property type="nucleotide sequence ID" value="NZ_JBBPCC010000022.1"/>
</dbReference>
<dbReference type="SUPFAM" id="SSF158472">
    <property type="entry name" value="HAMP domain-like"/>
    <property type="match status" value="1"/>
</dbReference>
<dbReference type="Gene3D" id="3.30.565.10">
    <property type="entry name" value="Histidine kinase-like ATPase, C-terminal domain"/>
    <property type="match status" value="1"/>
</dbReference>
<evidence type="ECO:0000256" key="11">
    <source>
        <dbReference type="ARBA" id="ARBA00022989"/>
    </source>
</evidence>
<dbReference type="Pfam" id="PF00672">
    <property type="entry name" value="HAMP"/>
    <property type="match status" value="1"/>
</dbReference>
<dbReference type="Gene3D" id="1.10.287.130">
    <property type="match status" value="1"/>
</dbReference>
<feature type="domain" description="HAMP" evidence="16">
    <location>
        <begin position="71"/>
        <end position="123"/>
    </location>
</feature>
<dbReference type="PROSITE" id="PS50885">
    <property type="entry name" value="HAMP"/>
    <property type="match status" value="1"/>
</dbReference>
<dbReference type="Gene3D" id="6.10.340.10">
    <property type="match status" value="1"/>
</dbReference>
<dbReference type="InterPro" id="IPR036097">
    <property type="entry name" value="HisK_dim/P_sf"/>
</dbReference>
<dbReference type="PANTHER" id="PTHR45528:SF8">
    <property type="entry name" value="HISTIDINE KINASE"/>
    <property type="match status" value="1"/>
</dbReference>
<evidence type="ECO:0000256" key="3">
    <source>
        <dbReference type="ARBA" id="ARBA00012438"/>
    </source>
</evidence>
<dbReference type="InterPro" id="IPR004358">
    <property type="entry name" value="Sig_transdc_His_kin-like_C"/>
</dbReference>
<evidence type="ECO:0000256" key="2">
    <source>
        <dbReference type="ARBA" id="ARBA00004651"/>
    </source>
</evidence>
<dbReference type="SMART" id="SM00387">
    <property type="entry name" value="HATPase_c"/>
    <property type="match status" value="1"/>
</dbReference>
<dbReference type="SMART" id="SM00304">
    <property type="entry name" value="HAMP"/>
    <property type="match status" value="1"/>
</dbReference>
<feature type="transmembrane region" description="Helical" evidence="14">
    <location>
        <begin position="53"/>
        <end position="70"/>
    </location>
</feature>
<dbReference type="SMART" id="SM00388">
    <property type="entry name" value="HisKA"/>
    <property type="match status" value="1"/>
</dbReference>
<evidence type="ECO:0000256" key="10">
    <source>
        <dbReference type="ARBA" id="ARBA00022840"/>
    </source>
</evidence>
<dbReference type="PROSITE" id="PS50109">
    <property type="entry name" value="HIS_KIN"/>
    <property type="match status" value="1"/>
</dbReference>
<evidence type="ECO:0000256" key="4">
    <source>
        <dbReference type="ARBA" id="ARBA00022475"/>
    </source>
</evidence>
<dbReference type="EMBL" id="JBBPCC010000022">
    <property type="protein sequence ID" value="MEK8131633.1"/>
    <property type="molecule type" value="Genomic_DNA"/>
</dbReference>
<keyword evidence="12" id="KW-0902">Two-component regulatory system</keyword>
<keyword evidence="11 14" id="KW-1133">Transmembrane helix</keyword>
<dbReference type="EC" id="2.7.13.3" evidence="3"/>
<gene>
    <name evidence="17" type="ORF">WMW72_27380</name>
</gene>
<keyword evidence="6" id="KW-0808">Transferase</keyword>
<dbReference type="Pfam" id="PF02518">
    <property type="entry name" value="HATPase_c"/>
    <property type="match status" value="1"/>
</dbReference>
<dbReference type="Proteomes" id="UP001469365">
    <property type="component" value="Unassembled WGS sequence"/>
</dbReference>
<dbReference type="SUPFAM" id="SSF55874">
    <property type="entry name" value="ATPase domain of HSP90 chaperone/DNA topoisomerase II/histidine kinase"/>
    <property type="match status" value="1"/>
</dbReference>
<evidence type="ECO:0000313" key="18">
    <source>
        <dbReference type="Proteomes" id="UP001469365"/>
    </source>
</evidence>
<reference evidence="17 18" key="1">
    <citation type="submission" date="2024-04" db="EMBL/GenBank/DDBJ databases">
        <title>draft genome sequnece of Paenibacillus filicis.</title>
        <authorList>
            <person name="Kim D.-U."/>
        </authorList>
    </citation>
    <scope>NUCLEOTIDE SEQUENCE [LARGE SCALE GENOMIC DNA]</scope>
    <source>
        <strain evidence="17 18">KACC14197</strain>
    </source>
</reference>
<name>A0ABU9DRX4_9BACL</name>
<keyword evidence="18" id="KW-1185">Reference proteome</keyword>
<evidence type="ECO:0000256" key="12">
    <source>
        <dbReference type="ARBA" id="ARBA00023012"/>
    </source>
</evidence>
<evidence type="ECO:0000256" key="13">
    <source>
        <dbReference type="ARBA" id="ARBA00023136"/>
    </source>
</evidence>
<keyword evidence="8" id="KW-0547">Nucleotide-binding</keyword>